<evidence type="ECO:0000256" key="1">
    <source>
        <dbReference type="SAM" id="SignalP"/>
    </source>
</evidence>
<evidence type="ECO:0000313" key="2">
    <source>
        <dbReference type="EMBL" id="EXM40095.1"/>
    </source>
</evidence>
<name>A0A011WSW6_RUMAL</name>
<gene>
    <name evidence="2" type="ORF">RASY3_05475</name>
</gene>
<protein>
    <submittedName>
        <fullName evidence="2">Uncharacterized protein</fullName>
    </submittedName>
</protein>
<dbReference type="Proteomes" id="UP000021369">
    <property type="component" value="Unassembled WGS sequence"/>
</dbReference>
<keyword evidence="1" id="KW-0732">Signal</keyword>
<proteinExistence type="predicted"/>
<reference evidence="2 3" key="1">
    <citation type="submission" date="2013-06" db="EMBL/GenBank/DDBJ databases">
        <title>Rumen cellulosomics: divergent fiber-degrading strategies revealed by comparative genome-wide analysis of six Ruminococcal strains.</title>
        <authorList>
            <person name="Dassa B."/>
            <person name="Borovok I."/>
            <person name="Lamed R."/>
            <person name="Flint H."/>
            <person name="Yeoman C.J."/>
            <person name="White B."/>
            <person name="Bayer E.A."/>
        </authorList>
    </citation>
    <scope>NUCLEOTIDE SEQUENCE [LARGE SCALE GENOMIC DNA]</scope>
    <source>
        <strain evidence="2 3">SY3</strain>
    </source>
</reference>
<dbReference type="PATRIC" id="fig|1341156.4.peg.1513"/>
<keyword evidence="3" id="KW-1185">Reference proteome</keyword>
<dbReference type="EMBL" id="JEOB01000002">
    <property type="protein sequence ID" value="EXM40095.1"/>
    <property type="molecule type" value="Genomic_DNA"/>
</dbReference>
<feature type="signal peptide" evidence="1">
    <location>
        <begin position="1"/>
        <end position="28"/>
    </location>
</feature>
<comment type="caution">
    <text evidence="2">The sequence shown here is derived from an EMBL/GenBank/DDBJ whole genome shotgun (WGS) entry which is preliminary data.</text>
</comment>
<sequence>MADMTIIKKLTALTAAAVMMAVSTSRTAPNIPLKASAAGIEAKENSKDLLLDCSSRYGYDHLASKPKGEQLQKLYDIIWDESVRLWKDASADLDKGRGSYAVTGLKQDLSALGISEREAAGVLTLFRNDNPMFFWLTPDAYFEDGAYVFSVEPGLRPGRVRSAAQQEVTAYIKETAVNARKIYGTSWGKAYKVHNVLITDLYSAFHENYNYISSTVYGAAKNRICTSEGYARTAQILLNYFDIDNYFVSGW</sequence>
<accession>A0A011WSW6</accession>
<feature type="chain" id="PRO_5038353170" evidence="1">
    <location>
        <begin position="29"/>
        <end position="251"/>
    </location>
</feature>
<evidence type="ECO:0000313" key="3">
    <source>
        <dbReference type="Proteomes" id="UP000021369"/>
    </source>
</evidence>
<dbReference type="AlphaFoldDB" id="A0A011WSW6"/>
<organism evidence="2 3">
    <name type="scientific">Ruminococcus albus SY3</name>
    <dbReference type="NCBI Taxonomy" id="1341156"/>
    <lineage>
        <taxon>Bacteria</taxon>
        <taxon>Bacillati</taxon>
        <taxon>Bacillota</taxon>
        <taxon>Clostridia</taxon>
        <taxon>Eubacteriales</taxon>
        <taxon>Oscillospiraceae</taxon>
        <taxon>Ruminococcus</taxon>
    </lineage>
</organism>